<sequence length="244" mass="27145">MGTYGSFTYVSHGTYETVSFRIRPGYLHERTKQAPRRRIPSGKVSGMTEVATARRSRITPEREAELYEAVLDLLREVGYDAVTMDAVAARTKSSKATLYRQWGGKAELVAKAVRHNKPGGLALGEIDTGSLRGDLHALTMRSDDCEMEQNSALMRGLAMAIHSNPDLLKAFKEHLIEPEMAEFRRVVQRAIDRGEVRADNPAVDYMIHMMIGGFAARTMIDELPPTQDYLLSYIDAVVLPALCA</sequence>
<dbReference type="PROSITE" id="PS50977">
    <property type="entry name" value="HTH_TETR_2"/>
    <property type="match status" value="1"/>
</dbReference>
<evidence type="ECO:0000256" key="4">
    <source>
        <dbReference type="PROSITE-ProRule" id="PRU00335"/>
    </source>
</evidence>
<proteinExistence type="predicted"/>
<dbReference type="InterPro" id="IPR036271">
    <property type="entry name" value="Tet_transcr_reg_TetR-rel_C_sf"/>
</dbReference>
<feature type="region of interest" description="Disordered" evidence="5">
    <location>
        <begin position="31"/>
        <end position="56"/>
    </location>
</feature>
<keyword evidence="1" id="KW-0805">Transcription regulation</keyword>
<dbReference type="Pfam" id="PF00440">
    <property type="entry name" value="TetR_N"/>
    <property type="match status" value="1"/>
</dbReference>
<feature type="DNA-binding region" description="H-T-H motif" evidence="4">
    <location>
        <begin position="83"/>
        <end position="102"/>
    </location>
</feature>
<name>A0ABP5ZJ79_STRLO</name>
<dbReference type="Gene3D" id="1.10.357.10">
    <property type="entry name" value="Tetracycline Repressor, domain 2"/>
    <property type="match status" value="1"/>
</dbReference>
<evidence type="ECO:0000256" key="5">
    <source>
        <dbReference type="SAM" id="MobiDB-lite"/>
    </source>
</evidence>
<dbReference type="InterPro" id="IPR011075">
    <property type="entry name" value="TetR_C"/>
</dbReference>
<evidence type="ECO:0000256" key="3">
    <source>
        <dbReference type="ARBA" id="ARBA00023163"/>
    </source>
</evidence>
<keyword evidence="8" id="KW-1185">Reference proteome</keyword>
<evidence type="ECO:0000256" key="1">
    <source>
        <dbReference type="ARBA" id="ARBA00023015"/>
    </source>
</evidence>
<protein>
    <submittedName>
        <fullName evidence="7">TetR/AcrR family transcriptional regulator</fullName>
    </submittedName>
</protein>
<accession>A0ABP5ZJ79</accession>
<evidence type="ECO:0000313" key="8">
    <source>
        <dbReference type="Proteomes" id="UP001501777"/>
    </source>
</evidence>
<feature type="domain" description="HTH tetR-type" evidence="6">
    <location>
        <begin position="60"/>
        <end position="120"/>
    </location>
</feature>
<dbReference type="Pfam" id="PF16859">
    <property type="entry name" value="TetR_C_11"/>
    <property type="match status" value="1"/>
</dbReference>
<dbReference type="Proteomes" id="UP001501777">
    <property type="component" value="Unassembled WGS sequence"/>
</dbReference>
<reference evidence="8" key="1">
    <citation type="journal article" date="2019" name="Int. J. Syst. Evol. Microbiol.">
        <title>The Global Catalogue of Microorganisms (GCM) 10K type strain sequencing project: providing services to taxonomists for standard genome sequencing and annotation.</title>
        <authorList>
            <consortium name="The Broad Institute Genomics Platform"/>
            <consortium name="The Broad Institute Genome Sequencing Center for Infectious Disease"/>
            <person name="Wu L."/>
            <person name="Ma J."/>
        </authorList>
    </citation>
    <scope>NUCLEOTIDE SEQUENCE [LARGE SCALE GENOMIC DNA]</scope>
    <source>
        <strain evidence="8">JCM 4395</strain>
    </source>
</reference>
<dbReference type="EMBL" id="BAAASG010000010">
    <property type="protein sequence ID" value="GAA2498512.1"/>
    <property type="molecule type" value="Genomic_DNA"/>
</dbReference>
<dbReference type="InterPro" id="IPR009057">
    <property type="entry name" value="Homeodomain-like_sf"/>
</dbReference>
<dbReference type="PANTHER" id="PTHR30055">
    <property type="entry name" value="HTH-TYPE TRANSCRIPTIONAL REGULATOR RUTR"/>
    <property type="match status" value="1"/>
</dbReference>
<evidence type="ECO:0000259" key="6">
    <source>
        <dbReference type="PROSITE" id="PS50977"/>
    </source>
</evidence>
<dbReference type="InterPro" id="IPR050109">
    <property type="entry name" value="HTH-type_TetR-like_transc_reg"/>
</dbReference>
<gene>
    <name evidence="7" type="ORF">GCM10010276_44890</name>
</gene>
<dbReference type="SUPFAM" id="SSF48498">
    <property type="entry name" value="Tetracyclin repressor-like, C-terminal domain"/>
    <property type="match status" value="1"/>
</dbReference>
<evidence type="ECO:0000313" key="7">
    <source>
        <dbReference type="EMBL" id="GAA2498512.1"/>
    </source>
</evidence>
<organism evidence="7 8">
    <name type="scientific">Streptomyces longisporus</name>
    <dbReference type="NCBI Taxonomy" id="1948"/>
    <lineage>
        <taxon>Bacteria</taxon>
        <taxon>Bacillati</taxon>
        <taxon>Actinomycetota</taxon>
        <taxon>Actinomycetes</taxon>
        <taxon>Kitasatosporales</taxon>
        <taxon>Streptomycetaceae</taxon>
        <taxon>Streptomyces</taxon>
    </lineage>
</organism>
<comment type="caution">
    <text evidence="7">The sequence shown here is derived from an EMBL/GenBank/DDBJ whole genome shotgun (WGS) entry which is preliminary data.</text>
</comment>
<dbReference type="SUPFAM" id="SSF46689">
    <property type="entry name" value="Homeodomain-like"/>
    <property type="match status" value="1"/>
</dbReference>
<evidence type="ECO:0000256" key="2">
    <source>
        <dbReference type="ARBA" id="ARBA00023125"/>
    </source>
</evidence>
<dbReference type="Gene3D" id="1.10.10.60">
    <property type="entry name" value="Homeodomain-like"/>
    <property type="match status" value="1"/>
</dbReference>
<dbReference type="PANTHER" id="PTHR30055:SF149">
    <property type="entry name" value="TETR-FAMILY TRANSCRIPTIONAL REGULATOR"/>
    <property type="match status" value="1"/>
</dbReference>
<dbReference type="InterPro" id="IPR001647">
    <property type="entry name" value="HTH_TetR"/>
</dbReference>
<keyword evidence="3" id="KW-0804">Transcription</keyword>
<keyword evidence="2 4" id="KW-0238">DNA-binding</keyword>